<dbReference type="Proteomes" id="UP000236728">
    <property type="component" value="Unassembled WGS sequence"/>
</dbReference>
<sequence length="161" mass="18181">MQQFAEHLVTQSNPEIQALIDGIVTHHKFALDLGGKMQHQWLETCGLVFGEYLYKWLREGNIEFVAGKLHQQHKKHLTTKLGFPFSTRHEGTFIEVAAEAFPHILVGQDIDFWEPTEKGCSSERRLEIMAAGSGAVCRYLDRKLGVRVVTVDQAIPLVCHG</sequence>
<organism evidence="1 2">
    <name type="scientific">Bryocella elongata</name>
    <dbReference type="NCBI Taxonomy" id="863522"/>
    <lineage>
        <taxon>Bacteria</taxon>
        <taxon>Pseudomonadati</taxon>
        <taxon>Acidobacteriota</taxon>
        <taxon>Terriglobia</taxon>
        <taxon>Terriglobales</taxon>
        <taxon>Acidobacteriaceae</taxon>
        <taxon>Bryocella</taxon>
    </lineage>
</organism>
<keyword evidence="2" id="KW-1185">Reference proteome</keyword>
<reference evidence="1 2" key="1">
    <citation type="submission" date="2016-10" db="EMBL/GenBank/DDBJ databases">
        <authorList>
            <person name="de Groot N.N."/>
        </authorList>
    </citation>
    <scope>NUCLEOTIDE SEQUENCE [LARGE SCALE GENOMIC DNA]</scope>
    <source>
        <strain evidence="1 2">DSM 22489</strain>
    </source>
</reference>
<evidence type="ECO:0000313" key="1">
    <source>
        <dbReference type="EMBL" id="SEG62972.1"/>
    </source>
</evidence>
<dbReference type="AlphaFoldDB" id="A0A1H6BQR7"/>
<gene>
    <name evidence="1" type="ORF">SAMN05421819_3934</name>
</gene>
<name>A0A1H6BQR7_9BACT</name>
<proteinExistence type="predicted"/>
<evidence type="ECO:0000313" key="2">
    <source>
        <dbReference type="Proteomes" id="UP000236728"/>
    </source>
</evidence>
<accession>A0A1H6BQR7</accession>
<protein>
    <submittedName>
        <fullName evidence="1">Uncharacterized protein</fullName>
    </submittedName>
</protein>
<dbReference type="RefSeq" id="WP_103934768.1">
    <property type="nucleotide sequence ID" value="NZ_FNVA01000007.1"/>
</dbReference>
<dbReference type="EMBL" id="FNVA01000007">
    <property type="protein sequence ID" value="SEG62972.1"/>
    <property type="molecule type" value="Genomic_DNA"/>
</dbReference>